<protein>
    <submittedName>
        <fullName evidence="5">HpcH/HpaI aldolase/citrate lyase family protein</fullName>
    </submittedName>
</protein>
<dbReference type="Pfam" id="PF03328">
    <property type="entry name" value="HpcH_HpaI"/>
    <property type="match status" value="1"/>
</dbReference>
<dbReference type="SUPFAM" id="SSF51621">
    <property type="entry name" value="Phosphoenolpyruvate/pyruvate domain"/>
    <property type="match status" value="1"/>
</dbReference>
<dbReference type="Gene3D" id="3.20.20.60">
    <property type="entry name" value="Phosphoenolpyruvate-binding domains"/>
    <property type="match status" value="1"/>
</dbReference>
<evidence type="ECO:0000256" key="1">
    <source>
        <dbReference type="ARBA" id="ARBA00005568"/>
    </source>
</evidence>
<evidence type="ECO:0000313" key="6">
    <source>
        <dbReference type="Proteomes" id="UP001595904"/>
    </source>
</evidence>
<gene>
    <name evidence="5" type="ORF">ACFPN2_27830</name>
</gene>
<dbReference type="GO" id="GO:0016829">
    <property type="term" value="F:lyase activity"/>
    <property type="evidence" value="ECO:0007669"/>
    <property type="project" value="UniProtKB-KW"/>
</dbReference>
<accession>A0ABV8SZU8</accession>
<sequence length="256" mass="27187">MFRENRLKRALAAKRDCLGAWLFSGEPSVAEILALERFDALIIDQEHSPSGIESTIAQMRAIAAASDSTVLVRIPDIQPHFIKLALDAGAEGILAPKVDSAAQARALVEACRYPPFGMRGAHYTVSRAARWGEASAEYFNRYRNELLIVAMIEGEAGLLAADEIAAVDGIDMLFLGPLDLTADMGCIGNFDDPRLRAALHALGPKVRSSGKWLGSTTWPGVGMSELKAAGCSFVTVGSDVGFLRSGVRAAVAAATA</sequence>
<feature type="domain" description="HpcH/HpaI aldolase/citrate lyase" evidence="4">
    <location>
        <begin position="19"/>
        <end position="242"/>
    </location>
</feature>
<dbReference type="RefSeq" id="WP_380602739.1">
    <property type="nucleotide sequence ID" value="NZ_JBHSDU010000014.1"/>
</dbReference>
<proteinExistence type="inferred from homology"/>
<comment type="similarity">
    <text evidence="1">Belongs to the HpcH/HpaI aldolase family.</text>
</comment>
<dbReference type="PANTHER" id="PTHR30502:SF0">
    <property type="entry name" value="PHOSPHOENOLPYRUVATE CARBOXYLASE FAMILY PROTEIN"/>
    <property type="match status" value="1"/>
</dbReference>
<name>A0ABV8SZU8_9GAMM</name>
<evidence type="ECO:0000259" key="4">
    <source>
        <dbReference type="Pfam" id="PF03328"/>
    </source>
</evidence>
<evidence type="ECO:0000313" key="5">
    <source>
        <dbReference type="EMBL" id="MFC4312926.1"/>
    </source>
</evidence>
<dbReference type="InterPro" id="IPR040442">
    <property type="entry name" value="Pyrv_kinase-like_dom_sf"/>
</dbReference>
<dbReference type="InterPro" id="IPR005000">
    <property type="entry name" value="Aldolase/citrate-lyase_domain"/>
</dbReference>
<dbReference type="PANTHER" id="PTHR30502">
    <property type="entry name" value="2-KETO-3-DEOXY-L-RHAMNONATE ALDOLASE"/>
    <property type="match status" value="1"/>
</dbReference>
<dbReference type="Proteomes" id="UP001595904">
    <property type="component" value="Unassembled WGS sequence"/>
</dbReference>
<keyword evidence="2" id="KW-0479">Metal-binding</keyword>
<keyword evidence="3 5" id="KW-0456">Lyase</keyword>
<dbReference type="EMBL" id="JBHSDU010000014">
    <property type="protein sequence ID" value="MFC4312926.1"/>
    <property type="molecule type" value="Genomic_DNA"/>
</dbReference>
<keyword evidence="6" id="KW-1185">Reference proteome</keyword>
<evidence type="ECO:0000256" key="3">
    <source>
        <dbReference type="ARBA" id="ARBA00023239"/>
    </source>
</evidence>
<dbReference type="InterPro" id="IPR050251">
    <property type="entry name" value="HpcH-HpaI_aldolase"/>
</dbReference>
<evidence type="ECO:0000256" key="2">
    <source>
        <dbReference type="ARBA" id="ARBA00022723"/>
    </source>
</evidence>
<comment type="caution">
    <text evidence="5">The sequence shown here is derived from an EMBL/GenBank/DDBJ whole genome shotgun (WGS) entry which is preliminary data.</text>
</comment>
<dbReference type="InterPro" id="IPR015813">
    <property type="entry name" value="Pyrv/PenolPyrv_kinase-like_dom"/>
</dbReference>
<reference evidence="6" key="1">
    <citation type="journal article" date="2019" name="Int. J. Syst. Evol. Microbiol.">
        <title>The Global Catalogue of Microorganisms (GCM) 10K type strain sequencing project: providing services to taxonomists for standard genome sequencing and annotation.</title>
        <authorList>
            <consortium name="The Broad Institute Genomics Platform"/>
            <consortium name="The Broad Institute Genome Sequencing Center for Infectious Disease"/>
            <person name="Wu L."/>
            <person name="Ma J."/>
        </authorList>
    </citation>
    <scope>NUCLEOTIDE SEQUENCE [LARGE SCALE GENOMIC DNA]</scope>
    <source>
        <strain evidence="6">CGMCC 1.10759</strain>
    </source>
</reference>
<organism evidence="5 6">
    <name type="scientific">Steroidobacter flavus</name>
    <dbReference type="NCBI Taxonomy" id="1842136"/>
    <lineage>
        <taxon>Bacteria</taxon>
        <taxon>Pseudomonadati</taxon>
        <taxon>Pseudomonadota</taxon>
        <taxon>Gammaproteobacteria</taxon>
        <taxon>Steroidobacterales</taxon>
        <taxon>Steroidobacteraceae</taxon>
        <taxon>Steroidobacter</taxon>
    </lineage>
</organism>